<protein>
    <submittedName>
        <fullName evidence="2">Uncharacterized protein</fullName>
    </submittedName>
</protein>
<name>U2S9G4_9ACTN</name>
<feature type="region of interest" description="Disordered" evidence="1">
    <location>
        <begin position="1"/>
        <end position="126"/>
    </location>
</feature>
<dbReference type="AlphaFoldDB" id="U2S9G4"/>
<evidence type="ECO:0000313" key="2">
    <source>
        <dbReference type="EMBL" id="ERK62273.1"/>
    </source>
</evidence>
<proteinExistence type="predicted"/>
<feature type="compositionally biased region" description="Low complexity" evidence="1">
    <location>
        <begin position="1"/>
        <end position="16"/>
    </location>
</feature>
<reference evidence="2" key="1">
    <citation type="submission" date="2013-08" db="EMBL/GenBank/DDBJ databases">
        <authorList>
            <person name="Durkin A.S."/>
            <person name="Haft D.R."/>
            <person name="McCorrison J."/>
            <person name="Torralba M."/>
            <person name="Gillis M."/>
            <person name="Haft D.H."/>
            <person name="Methe B."/>
            <person name="Sutton G."/>
            <person name="Nelson K.E."/>
        </authorList>
    </citation>
    <scope>NUCLEOTIDE SEQUENCE [LARGE SCALE GENOMIC DNA]</scope>
    <source>
        <strain evidence="2">F0233</strain>
    </source>
</reference>
<dbReference type="Proteomes" id="UP000017052">
    <property type="component" value="Unassembled WGS sequence"/>
</dbReference>
<sequence>MEQRTTRSTTTRSTTTALPDTLPTSNNTGQPTTRTPNRGHPRPRGTTPIRPAERRWIRWPPRARGATLDGEEGERVHSEGEWPPPRPRSHDRAGREPSAPQPLPTPPDATAAPCVGVGRPSRSTGR</sequence>
<keyword evidence="3" id="KW-1185">Reference proteome</keyword>
<gene>
    <name evidence="2" type="ORF">HMPREF0682_2353</name>
</gene>
<accession>U2S9G4</accession>
<organism evidence="2 3">
    <name type="scientific">Propionibacterium acidifaciens F0233</name>
    <dbReference type="NCBI Taxonomy" id="553198"/>
    <lineage>
        <taxon>Bacteria</taxon>
        <taxon>Bacillati</taxon>
        <taxon>Actinomycetota</taxon>
        <taxon>Actinomycetes</taxon>
        <taxon>Propionibacteriales</taxon>
        <taxon>Propionibacteriaceae</taxon>
        <taxon>Propionibacterium</taxon>
    </lineage>
</organism>
<evidence type="ECO:0000313" key="3">
    <source>
        <dbReference type="Proteomes" id="UP000017052"/>
    </source>
</evidence>
<dbReference type="EMBL" id="ACVN02000031">
    <property type="protein sequence ID" value="ERK62273.1"/>
    <property type="molecule type" value="Genomic_DNA"/>
</dbReference>
<evidence type="ECO:0000256" key="1">
    <source>
        <dbReference type="SAM" id="MobiDB-lite"/>
    </source>
</evidence>
<comment type="caution">
    <text evidence="2">The sequence shown here is derived from an EMBL/GenBank/DDBJ whole genome shotgun (WGS) entry which is preliminary data.</text>
</comment>
<feature type="compositionally biased region" description="Polar residues" evidence="1">
    <location>
        <begin position="22"/>
        <end position="36"/>
    </location>
</feature>